<dbReference type="PANTHER" id="PTHR30137">
    <property type="entry name" value="LUCIFERASE-LIKE MONOOXYGENASE"/>
    <property type="match status" value="1"/>
</dbReference>
<dbReference type="SUPFAM" id="SSF51679">
    <property type="entry name" value="Bacterial luciferase-like"/>
    <property type="match status" value="1"/>
</dbReference>
<dbReference type="Gene3D" id="3.20.20.30">
    <property type="entry name" value="Luciferase-like domain"/>
    <property type="match status" value="1"/>
</dbReference>
<evidence type="ECO:0000256" key="1">
    <source>
        <dbReference type="ARBA" id="ARBA00007789"/>
    </source>
</evidence>
<proteinExistence type="predicted"/>
<reference evidence="3" key="1">
    <citation type="submission" date="2018-03" db="EMBL/GenBank/DDBJ databases">
        <authorList>
            <person name="Nunes O.C."/>
            <person name="Lopes A.R."/>
            <person name="Froufe H."/>
            <person name="Munoz-Merida A."/>
            <person name="Barroso C."/>
            <person name="Egas C."/>
        </authorList>
    </citation>
    <scope>NUCLEOTIDE SEQUENCE</scope>
    <source>
        <strain evidence="3">ON4</strain>
    </source>
</reference>
<comment type="similarity">
    <text evidence="1">To bacterial alkanal monooxygenase alpha and beta chains.</text>
</comment>
<dbReference type="InterPro" id="IPR019949">
    <property type="entry name" value="CmoO-like"/>
</dbReference>
<gene>
    <name evidence="3" type="ORF">C7K25_00135</name>
</gene>
<evidence type="ECO:0000313" key="4">
    <source>
        <dbReference type="Proteomes" id="UP001170379"/>
    </source>
</evidence>
<dbReference type="Pfam" id="PF00296">
    <property type="entry name" value="Bac_luciferase"/>
    <property type="match status" value="1"/>
</dbReference>
<protein>
    <submittedName>
        <fullName evidence="3">LLM class flavin-dependent oxidoreductase</fullName>
    </submittedName>
</protein>
<organism evidence="3 4">
    <name type="scientific">Gulosibacter molinativorax</name>
    <dbReference type="NCBI Taxonomy" id="256821"/>
    <lineage>
        <taxon>Bacteria</taxon>
        <taxon>Bacillati</taxon>
        <taxon>Actinomycetota</taxon>
        <taxon>Actinomycetes</taxon>
        <taxon>Micrococcales</taxon>
        <taxon>Microbacteriaceae</taxon>
        <taxon>Gulosibacter</taxon>
    </lineage>
</organism>
<reference evidence="3" key="2">
    <citation type="journal article" date="2022" name="Sci. Rep.">
        <title>In silico prediction of the enzymes involved in the degradation of the herbicide molinate by Gulosibacter molinativorax ON4T.</title>
        <authorList>
            <person name="Lopes A.R."/>
            <person name="Bunin E."/>
            <person name="Viana A.T."/>
            <person name="Froufe H."/>
            <person name="Munoz-Merida A."/>
            <person name="Pinho D."/>
            <person name="Figueiredo J."/>
            <person name="Barroso C."/>
            <person name="Vaz-Moreira I."/>
            <person name="Bellanger X."/>
            <person name="Egas C."/>
            <person name="Nunes O.C."/>
        </authorList>
    </citation>
    <scope>NUCLEOTIDE SEQUENCE</scope>
    <source>
        <strain evidence="3">ON4</strain>
    </source>
</reference>
<evidence type="ECO:0000259" key="2">
    <source>
        <dbReference type="Pfam" id="PF00296"/>
    </source>
</evidence>
<dbReference type="InterPro" id="IPR050766">
    <property type="entry name" value="Bact_Lucif_Oxidored"/>
</dbReference>
<name>A0ABT7C4U9_9MICO</name>
<dbReference type="PANTHER" id="PTHR30137:SF6">
    <property type="entry name" value="LUCIFERASE-LIKE MONOOXYGENASE"/>
    <property type="match status" value="1"/>
</dbReference>
<dbReference type="Proteomes" id="UP001170379">
    <property type="component" value="Unassembled WGS sequence"/>
</dbReference>
<feature type="domain" description="Luciferase-like" evidence="2">
    <location>
        <begin position="21"/>
        <end position="299"/>
    </location>
</feature>
<dbReference type="InterPro" id="IPR011251">
    <property type="entry name" value="Luciferase-like_dom"/>
</dbReference>
<sequence>MAIPLSILDLVPISEGKMPSDAIDASMSAARLADSLGYERVWFAEHHNTEGVASSATALLVAEAASQTERIRVGSGGVMLPNHSPLMVAEQYGTLATRFGDRIELGLGRAPGTDPMTARALSRSSGEPQEFATNIYDLQGWFGEDGVAHSQPILSTMSAGTNVPIWVLGSSVNGASIAGQLGLPFSLASHFLAADAPEIIDVYRRSFSTESPTAILTAPRVMAGINVFVAPTDDEAEFQYTTAMQRVMDNARGQRRRLQPPVDPAELRREEGADRAYARYRAVGSRDTVKRELEAFVALTGADELIVATYAFDPALRERSLRMLAEVWF</sequence>
<accession>A0ABT7C4U9</accession>
<dbReference type="NCBIfam" id="TIGR03558">
    <property type="entry name" value="oxido_grp_1"/>
    <property type="match status" value="1"/>
</dbReference>
<keyword evidence="4" id="KW-1185">Reference proteome</keyword>
<dbReference type="InterPro" id="IPR036661">
    <property type="entry name" value="Luciferase-like_sf"/>
</dbReference>
<evidence type="ECO:0000313" key="3">
    <source>
        <dbReference type="EMBL" id="MDJ1369794.1"/>
    </source>
</evidence>
<dbReference type="EMBL" id="PXVD01000001">
    <property type="protein sequence ID" value="MDJ1369794.1"/>
    <property type="molecule type" value="Genomic_DNA"/>
</dbReference>
<comment type="caution">
    <text evidence="3">The sequence shown here is derived from an EMBL/GenBank/DDBJ whole genome shotgun (WGS) entry which is preliminary data.</text>
</comment>
<dbReference type="RefSeq" id="WP_026935662.1">
    <property type="nucleotide sequence ID" value="NZ_CP028426.1"/>
</dbReference>